<dbReference type="SUPFAM" id="SSF51306">
    <property type="entry name" value="LexA/Signal peptidase"/>
    <property type="match status" value="1"/>
</dbReference>
<dbReference type="Gene3D" id="2.10.109.10">
    <property type="entry name" value="Umud Fragment, subunit A"/>
    <property type="match status" value="1"/>
</dbReference>
<dbReference type="PRINTS" id="PR00727">
    <property type="entry name" value="LEADERPTASE"/>
</dbReference>
<keyword evidence="9" id="KW-0496">Mitochondrion</keyword>
<comment type="similarity">
    <text evidence="2">Belongs to the peptidase S26 family. IMP2 subfamily.</text>
</comment>
<organism evidence="13 14">
    <name type="scientific">Cyanidium caldarium</name>
    <name type="common">Red alga</name>
    <dbReference type="NCBI Taxonomy" id="2771"/>
    <lineage>
        <taxon>Eukaryota</taxon>
        <taxon>Rhodophyta</taxon>
        <taxon>Bangiophyceae</taxon>
        <taxon>Cyanidiales</taxon>
        <taxon>Cyanidiaceae</taxon>
        <taxon>Cyanidium</taxon>
    </lineage>
</organism>
<dbReference type="GO" id="GO:0006627">
    <property type="term" value="P:protein processing involved in protein targeting to mitochondrion"/>
    <property type="evidence" value="ECO:0007669"/>
    <property type="project" value="InterPro"/>
</dbReference>
<dbReference type="InterPro" id="IPR000223">
    <property type="entry name" value="Pept_S26A_signal_pept_1"/>
</dbReference>
<dbReference type="InterPro" id="IPR037730">
    <property type="entry name" value="IMP2"/>
</dbReference>
<name>A0AAV9IZV2_CYACA</name>
<feature type="signal peptide" evidence="11">
    <location>
        <begin position="1"/>
        <end position="32"/>
    </location>
</feature>
<dbReference type="InterPro" id="IPR036286">
    <property type="entry name" value="LexA/Signal_pep-like_sf"/>
</dbReference>
<keyword evidence="14" id="KW-1185">Reference proteome</keyword>
<dbReference type="PANTHER" id="PTHR46041">
    <property type="entry name" value="MITOCHONDRIAL INNER MEMBRANE PROTEASE SUBUNIT 2"/>
    <property type="match status" value="1"/>
</dbReference>
<evidence type="ECO:0000256" key="8">
    <source>
        <dbReference type="ARBA" id="ARBA00022989"/>
    </source>
</evidence>
<evidence type="ECO:0000256" key="7">
    <source>
        <dbReference type="ARBA" id="ARBA00022801"/>
    </source>
</evidence>
<dbReference type="GO" id="GO:0004252">
    <property type="term" value="F:serine-type endopeptidase activity"/>
    <property type="evidence" value="ECO:0007669"/>
    <property type="project" value="InterPro"/>
</dbReference>
<evidence type="ECO:0000256" key="2">
    <source>
        <dbReference type="ARBA" id="ARBA00007066"/>
    </source>
</evidence>
<dbReference type="GO" id="GO:0042720">
    <property type="term" value="C:mitochondrial inner membrane peptidase complex"/>
    <property type="evidence" value="ECO:0007669"/>
    <property type="project" value="InterPro"/>
</dbReference>
<evidence type="ECO:0000256" key="1">
    <source>
        <dbReference type="ARBA" id="ARBA00004434"/>
    </source>
</evidence>
<dbReference type="PANTHER" id="PTHR46041:SF2">
    <property type="entry name" value="MITOCHONDRIAL INNER MEMBRANE PROTEASE SUBUNIT 2"/>
    <property type="match status" value="1"/>
</dbReference>
<reference evidence="13 14" key="1">
    <citation type="submission" date="2022-07" db="EMBL/GenBank/DDBJ databases">
        <title>Genome-wide signatures of adaptation to extreme environments.</title>
        <authorList>
            <person name="Cho C.H."/>
            <person name="Yoon H.S."/>
        </authorList>
    </citation>
    <scope>NUCLEOTIDE SEQUENCE [LARGE SCALE GENOMIC DNA]</scope>
    <source>
        <strain evidence="13 14">DBV 063 E5</strain>
    </source>
</reference>
<evidence type="ECO:0000313" key="14">
    <source>
        <dbReference type="Proteomes" id="UP001301350"/>
    </source>
</evidence>
<evidence type="ECO:0000256" key="3">
    <source>
        <dbReference type="ARBA" id="ARBA00013650"/>
    </source>
</evidence>
<keyword evidence="5" id="KW-0812">Transmembrane</keyword>
<dbReference type="Pfam" id="PF10502">
    <property type="entry name" value="Peptidase_S26"/>
    <property type="match status" value="1"/>
</dbReference>
<protein>
    <recommendedName>
        <fullName evidence="3">Mitochondrial inner membrane protease subunit 2</fullName>
    </recommendedName>
</protein>
<dbReference type="GO" id="GO:0006465">
    <property type="term" value="P:signal peptide processing"/>
    <property type="evidence" value="ECO:0007669"/>
    <property type="project" value="InterPro"/>
</dbReference>
<comment type="caution">
    <text evidence="13">The sequence shown here is derived from an EMBL/GenBank/DDBJ whole genome shotgun (WGS) entry which is preliminary data.</text>
</comment>
<dbReference type="CDD" id="cd06530">
    <property type="entry name" value="S26_SPase_I"/>
    <property type="match status" value="1"/>
</dbReference>
<evidence type="ECO:0000313" key="13">
    <source>
        <dbReference type="EMBL" id="KAK4537868.1"/>
    </source>
</evidence>
<evidence type="ECO:0000256" key="9">
    <source>
        <dbReference type="ARBA" id="ARBA00023128"/>
    </source>
</evidence>
<evidence type="ECO:0000256" key="4">
    <source>
        <dbReference type="ARBA" id="ARBA00022670"/>
    </source>
</evidence>
<feature type="domain" description="Peptidase S26" evidence="12">
    <location>
        <begin position="19"/>
        <end position="95"/>
    </location>
</feature>
<evidence type="ECO:0000256" key="6">
    <source>
        <dbReference type="ARBA" id="ARBA00022792"/>
    </source>
</evidence>
<dbReference type="EMBL" id="JANCYW010000014">
    <property type="protein sequence ID" value="KAK4537868.1"/>
    <property type="molecule type" value="Genomic_DNA"/>
</dbReference>
<sequence length="171" mass="18779">MTLRRATWKAASWLPVWWVTNDVLVSVSPVEGTCMQPVLNPAPPRDHVLVNRLAPRLYQFRRGDIVTAQAPDGSGRKVVVKRLVALEGDSVRHRETGRVVRVPRGHCWLEGDSTRGSRDSGSDYGAVPLGLIEGRVMEVVWPLNRCGKLRAVQGSGWPQQGRVIVGGSGQV</sequence>
<proteinExistence type="inferred from homology"/>
<evidence type="ECO:0000256" key="5">
    <source>
        <dbReference type="ARBA" id="ARBA00022692"/>
    </source>
</evidence>
<keyword evidence="7" id="KW-0378">Hydrolase</keyword>
<feature type="chain" id="PRO_5044012689" description="Mitochondrial inner membrane protease subunit 2" evidence="11">
    <location>
        <begin position="33"/>
        <end position="171"/>
    </location>
</feature>
<keyword evidence="8" id="KW-1133">Transmembrane helix</keyword>
<keyword evidence="11" id="KW-0732">Signal</keyword>
<accession>A0AAV9IZV2</accession>
<evidence type="ECO:0000259" key="12">
    <source>
        <dbReference type="Pfam" id="PF10502"/>
    </source>
</evidence>
<dbReference type="AlphaFoldDB" id="A0AAV9IZV2"/>
<comment type="subcellular location">
    <subcellularLocation>
        <location evidence="1">Mitochondrion inner membrane</location>
        <topology evidence="1">Single-pass membrane protein</topology>
    </subcellularLocation>
</comment>
<evidence type="ECO:0000256" key="10">
    <source>
        <dbReference type="ARBA" id="ARBA00023136"/>
    </source>
</evidence>
<keyword evidence="4" id="KW-0645">Protease</keyword>
<keyword evidence="10" id="KW-0472">Membrane</keyword>
<keyword evidence="6" id="KW-0999">Mitochondrion inner membrane</keyword>
<dbReference type="InterPro" id="IPR019533">
    <property type="entry name" value="Peptidase_S26"/>
</dbReference>
<dbReference type="Proteomes" id="UP001301350">
    <property type="component" value="Unassembled WGS sequence"/>
</dbReference>
<gene>
    <name evidence="13" type="ORF">CDCA_CDCA14G3893</name>
</gene>
<evidence type="ECO:0000256" key="11">
    <source>
        <dbReference type="SAM" id="SignalP"/>
    </source>
</evidence>